<proteinExistence type="predicted"/>
<dbReference type="Proteomes" id="UP000824166">
    <property type="component" value="Unassembled WGS sequence"/>
</dbReference>
<dbReference type="EMBL" id="JAHOPC010000014">
    <property type="protein sequence ID" value="MBU8868395.1"/>
    <property type="molecule type" value="Genomic_DNA"/>
</dbReference>
<dbReference type="RefSeq" id="WP_216926512.1">
    <property type="nucleotide sequence ID" value="NZ_JAHOPC010000014.1"/>
</dbReference>
<protein>
    <submittedName>
        <fullName evidence="1">HAD-IB family phosphatase</fullName>
    </submittedName>
</protein>
<gene>
    <name evidence="1" type="ORF">KSW38_19050</name>
</gene>
<keyword evidence="2" id="KW-1185">Reference proteome</keyword>
<dbReference type="Pfam" id="PF12710">
    <property type="entry name" value="HAD"/>
    <property type="match status" value="1"/>
</dbReference>
<dbReference type="NCBIfam" id="TIGR01488">
    <property type="entry name" value="HAD-SF-IB"/>
    <property type="match status" value="1"/>
</dbReference>
<name>A0ABS6I9L0_9MICC</name>
<sequence>MEESESPIAGHSSGTSQAVYTDIDGTVTAYNTIFEFLRFDAGNSRKAEAEEFLEGLRAAARNGEPRSVTNARYFSWWRGRRVGDVQELGERWADVQAGSPDDWSFLEPVTSLLDKHTAAGRRLVAVTASFEPALLHVRRRWPNLELLCTRPLLAGDSYTGEIEGALVGEAKAQAVLAHAAEHSVDLSASFAYGDHSSDLQFMALAGQSLLVTTMPQPAVVAG</sequence>
<evidence type="ECO:0000313" key="1">
    <source>
        <dbReference type="EMBL" id="MBU8868395.1"/>
    </source>
</evidence>
<accession>A0ABS6I9L0</accession>
<evidence type="ECO:0000313" key="2">
    <source>
        <dbReference type="Proteomes" id="UP000824166"/>
    </source>
</evidence>
<organism evidence="1 2">
    <name type="scientific">Paenarthrobacter aromaticivorans</name>
    <dbReference type="NCBI Taxonomy" id="2849150"/>
    <lineage>
        <taxon>Bacteria</taxon>
        <taxon>Bacillati</taxon>
        <taxon>Actinomycetota</taxon>
        <taxon>Actinomycetes</taxon>
        <taxon>Micrococcales</taxon>
        <taxon>Micrococcaceae</taxon>
        <taxon>Paenarthrobacter</taxon>
    </lineage>
</organism>
<reference evidence="1 2" key="1">
    <citation type="submission" date="2021-06" db="EMBL/GenBank/DDBJ databases">
        <authorList>
            <person name="Jeong J.W."/>
        </authorList>
    </citation>
    <scope>NUCLEOTIDE SEQUENCE [LARGE SCALE GENOMIC DNA]</scope>
    <source>
        <strain evidence="1 2">MMS21-TAE1-1</strain>
    </source>
</reference>
<comment type="caution">
    <text evidence="1">The sequence shown here is derived from an EMBL/GenBank/DDBJ whole genome shotgun (WGS) entry which is preliminary data.</text>
</comment>